<dbReference type="PANTHER" id="PTHR24031">
    <property type="entry name" value="RNA HELICASE"/>
    <property type="match status" value="1"/>
</dbReference>
<dbReference type="GO" id="GO:0003724">
    <property type="term" value="F:RNA helicase activity"/>
    <property type="evidence" value="ECO:0007669"/>
    <property type="project" value="UniProtKB-EC"/>
</dbReference>
<protein>
    <recommendedName>
        <fullName evidence="10">ATP-dependent RNA helicase</fullName>
        <ecNumber evidence="10">3.6.4.13</ecNumber>
    </recommendedName>
</protein>
<feature type="region of interest" description="Disordered" evidence="11">
    <location>
        <begin position="541"/>
        <end position="561"/>
    </location>
</feature>
<proteinExistence type="inferred from homology"/>
<dbReference type="CDD" id="cd18787">
    <property type="entry name" value="SF2_C_DEAD"/>
    <property type="match status" value="1"/>
</dbReference>
<evidence type="ECO:0000256" key="4">
    <source>
        <dbReference type="ARBA" id="ARBA00022840"/>
    </source>
</evidence>
<evidence type="ECO:0000313" key="15">
    <source>
        <dbReference type="Proteomes" id="UP000472273"/>
    </source>
</evidence>
<dbReference type="AlphaFoldDB" id="A0A670YTC1"/>
<dbReference type="InterPro" id="IPR014014">
    <property type="entry name" value="RNA_helicase_DEAD_Q_motif"/>
</dbReference>
<keyword evidence="3 9" id="KW-0347">Helicase</keyword>
<keyword evidence="4 9" id="KW-0067">ATP-binding</keyword>
<dbReference type="SMART" id="SM01178">
    <property type="entry name" value="DUF4217"/>
    <property type="match status" value="1"/>
</dbReference>
<evidence type="ECO:0000256" key="8">
    <source>
        <dbReference type="PROSITE-ProRule" id="PRU00552"/>
    </source>
</evidence>
<dbReference type="Gene3D" id="3.40.50.300">
    <property type="entry name" value="P-loop containing nucleotide triphosphate hydrolases"/>
    <property type="match status" value="3"/>
</dbReference>
<accession>A0A670YTC1</accession>
<evidence type="ECO:0000259" key="13">
    <source>
        <dbReference type="PROSITE" id="PS51195"/>
    </source>
</evidence>
<evidence type="ECO:0000256" key="6">
    <source>
        <dbReference type="ARBA" id="ARBA00038002"/>
    </source>
</evidence>
<evidence type="ECO:0000256" key="3">
    <source>
        <dbReference type="ARBA" id="ARBA00022806"/>
    </source>
</evidence>
<reference evidence="14" key="2">
    <citation type="submission" date="2025-09" db="UniProtKB">
        <authorList>
            <consortium name="Ensembl"/>
        </authorList>
    </citation>
    <scope>IDENTIFICATION</scope>
</reference>
<dbReference type="Ensembl" id="ENSPTXT00000015518.1">
    <property type="protein sequence ID" value="ENSPTXP00000015050.1"/>
    <property type="gene ID" value="ENSPTXG00000010398.1"/>
</dbReference>
<feature type="region of interest" description="Disordered" evidence="11">
    <location>
        <begin position="469"/>
        <end position="527"/>
    </location>
</feature>
<dbReference type="InterPro" id="IPR011545">
    <property type="entry name" value="DEAD/DEAH_box_helicase_dom"/>
</dbReference>
<dbReference type="EC" id="3.6.4.13" evidence="10"/>
<dbReference type="PROSITE" id="PS51192">
    <property type="entry name" value="HELICASE_ATP_BIND_1"/>
    <property type="match status" value="1"/>
</dbReference>
<dbReference type="InterPro" id="IPR025313">
    <property type="entry name" value="SPB4-like_CTE"/>
</dbReference>
<organism evidence="14 15">
    <name type="scientific">Pseudonaja textilis</name>
    <name type="common">Eastern brown snake</name>
    <dbReference type="NCBI Taxonomy" id="8673"/>
    <lineage>
        <taxon>Eukaryota</taxon>
        <taxon>Metazoa</taxon>
        <taxon>Chordata</taxon>
        <taxon>Craniata</taxon>
        <taxon>Vertebrata</taxon>
        <taxon>Euteleostomi</taxon>
        <taxon>Lepidosauria</taxon>
        <taxon>Squamata</taxon>
        <taxon>Bifurcata</taxon>
        <taxon>Unidentata</taxon>
        <taxon>Episquamata</taxon>
        <taxon>Toxicofera</taxon>
        <taxon>Serpentes</taxon>
        <taxon>Colubroidea</taxon>
        <taxon>Elapidae</taxon>
        <taxon>Hydrophiinae</taxon>
        <taxon>Pseudonaja</taxon>
    </lineage>
</organism>
<evidence type="ECO:0000256" key="10">
    <source>
        <dbReference type="RuleBase" id="RU365068"/>
    </source>
</evidence>
<keyword evidence="5 10" id="KW-0694">RNA-binding</keyword>
<dbReference type="CDD" id="cd17960">
    <property type="entry name" value="DEADc_DDX55"/>
    <property type="match status" value="1"/>
</dbReference>
<dbReference type="SUPFAM" id="SSF52540">
    <property type="entry name" value="P-loop containing nucleoside triphosphate hydrolases"/>
    <property type="match status" value="2"/>
</dbReference>
<dbReference type="InterPro" id="IPR014001">
    <property type="entry name" value="Helicase_ATP-bd"/>
</dbReference>
<feature type="compositionally biased region" description="Gly residues" evidence="11">
    <location>
        <begin position="551"/>
        <end position="561"/>
    </location>
</feature>
<evidence type="ECO:0000259" key="12">
    <source>
        <dbReference type="PROSITE" id="PS51192"/>
    </source>
</evidence>
<dbReference type="GeneTree" id="ENSGT00550000074969"/>
<dbReference type="PROSITE" id="PS00039">
    <property type="entry name" value="DEAD_ATP_HELICASE"/>
    <property type="match status" value="1"/>
</dbReference>
<evidence type="ECO:0000256" key="11">
    <source>
        <dbReference type="SAM" id="MobiDB-lite"/>
    </source>
</evidence>
<evidence type="ECO:0000256" key="5">
    <source>
        <dbReference type="ARBA" id="ARBA00022884"/>
    </source>
</evidence>
<comment type="function">
    <text evidence="10">RNA helicase.</text>
</comment>
<comment type="similarity">
    <text evidence="6">Belongs to the DEAD box helicase family. DDX55/SPB4 subfamily.</text>
</comment>
<dbReference type="GO" id="GO:0005524">
    <property type="term" value="F:ATP binding"/>
    <property type="evidence" value="ECO:0007669"/>
    <property type="project" value="UniProtKB-UniRule"/>
</dbReference>
<sequence length="561" mass="64116">MEQVTEGTWESLPVELSPGVLQALRELRFSHMTPVQSATIPLFMTNKDVAAEAVTGSGKTLAFVIPLIEILLRREEKLKKMQIGALIITPTRELAIQIDEVISHFIKYYPQFSQCLLIGGKNPMEDVERFKEQGGNILVATPGRLEDMFRRKSEGLDLAKAVKSLDILVLDEADRLLDMGFEASLNTILDFLPKQRRTGLFSATQTQEVENLVRAGLRNPVRISVKEKGMAATNTQKTPTRLQNYYMICKADEKFNQLVHFLRQHKPEKHLVFFSTCACVEYYGKALESLIKNVKIMCIHGKMKHKRNRIFTEFRKLPSAFVHRCGRTARIGHLGSALVFLLPMEEAYISFLAINQKCPMEELRPQRNVTDVLPKLKSLSLADRAMYEKGMKAFVSCVQAYAKHECNLIFRIKDLDFASLARGFALLKMPKMPELKWKDLSGFTPVDIDTDSIAFKDKNRERQRQKLLEQRKADGPVRRMGRKTPRNQPWSKQKAKKEKKRKLVAKRKREEGSDLDNEDMEELLNDTRLLKKLKRGKISEKEFEKTLLGSRKGGSGSESEG</sequence>
<dbReference type="SMART" id="SM00487">
    <property type="entry name" value="DEXDc"/>
    <property type="match status" value="1"/>
</dbReference>
<keyword evidence="2 9" id="KW-0378">Hydrolase</keyword>
<dbReference type="GO" id="GO:0016787">
    <property type="term" value="F:hydrolase activity"/>
    <property type="evidence" value="ECO:0007669"/>
    <property type="project" value="UniProtKB-KW"/>
</dbReference>
<feature type="short sequence motif" description="Q motif" evidence="8">
    <location>
        <begin position="9"/>
        <end position="37"/>
    </location>
</feature>
<evidence type="ECO:0000256" key="1">
    <source>
        <dbReference type="ARBA" id="ARBA00022741"/>
    </source>
</evidence>
<dbReference type="GO" id="GO:0003723">
    <property type="term" value="F:RNA binding"/>
    <property type="evidence" value="ECO:0007669"/>
    <property type="project" value="UniProtKB-UniRule"/>
</dbReference>
<feature type="domain" description="DEAD-box RNA helicase Q" evidence="13">
    <location>
        <begin position="9"/>
        <end position="37"/>
    </location>
</feature>
<evidence type="ECO:0000256" key="7">
    <source>
        <dbReference type="ARBA" id="ARBA00047984"/>
    </source>
</evidence>
<comment type="catalytic activity">
    <reaction evidence="7 10">
        <text>ATP + H2O = ADP + phosphate + H(+)</text>
        <dbReference type="Rhea" id="RHEA:13065"/>
        <dbReference type="ChEBI" id="CHEBI:15377"/>
        <dbReference type="ChEBI" id="CHEBI:15378"/>
        <dbReference type="ChEBI" id="CHEBI:30616"/>
        <dbReference type="ChEBI" id="CHEBI:43474"/>
        <dbReference type="ChEBI" id="CHEBI:456216"/>
        <dbReference type="EC" id="3.6.4.13"/>
    </reaction>
</comment>
<reference evidence="14" key="1">
    <citation type="submission" date="2025-08" db="UniProtKB">
        <authorList>
            <consortium name="Ensembl"/>
        </authorList>
    </citation>
    <scope>IDENTIFICATION</scope>
</reference>
<dbReference type="InterPro" id="IPR000629">
    <property type="entry name" value="RNA-helicase_DEAD-box_CS"/>
</dbReference>
<keyword evidence="15" id="KW-1185">Reference proteome</keyword>
<gene>
    <name evidence="14" type="primary">DDX55</name>
</gene>
<comment type="domain">
    <text evidence="10">The Q motif is unique to and characteristic of the DEAD box family of RNA helicases and controls ATP binding and hydrolysis.</text>
</comment>
<feature type="compositionally biased region" description="Acidic residues" evidence="11">
    <location>
        <begin position="513"/>
        <end position="524"/>
    </location>
</feature>
<evidence type="ECO:0000256" key="9">
    <source>
        <dbReference type="RuleBase" id="RU000492"/>
    </source>
</evidence>
<keyword evidence="1 9" id="KW-0547">Nucleotide-binding</keyword>
<name>A0A670YTC1_PSETE</name>
<dbReference type="InterPro" id="IPR027417">
    <property type="entry name" value="P-loop_NTPase"/>
</dbReference>
<dbReference type="Pfam" id="PF13959">
    <property type="entry name" value="CTE_SPB4"/>
    <property type="match status" value="1"/>
</dbReference>
<dbReference type="Proteomes" id="UP000472273">
    <property type="component" value="Unplaced"/>
</dbReference>
<dbReference type="Pfam" id="PF00270">
    <property type="entry name" value="DEAD"/>
    <property type="match status" value="1"/>
</dbReference>
<dbReference type="FunFam" id="3.40.50.300:FF:000877">
    <property type="entry name" value="RNA helicase"/>
    <property type="match status" value="1"/>
</dbReference>
<feature type="compositionally biased region" description="Basic residues" evidence="11">
    <location>
        <begin position="493"/>
        <end position="507"/>
    </location>
</feature>
<feature type="domain" description="Helicase ATP-binding" evidence="12">
    <location>
        <begin position="40"/>
        <end position="223"/>
    </location>
</feature>
<evidence type="ECO:0000256" key="2">
    <source>
        <dbReference type="ARBA" id="ARBA00022801"/>
    </source>
</evidence>
<dbReference type="PROSITE" id="PS51195">
    <property type="entry name" value="Q_MOTIF"/>
    <property type="match status" value="1"/>
</dbReference>
<evidence type="ECO:0000313" key="14">
    <source>
        <dbReference type="Ensembl" id="ENSPTXP00000015050.1"/>
    </source>
</evidence>